<dbReference type="GO" id="GO:0051259">
    <property type="term" value="P:protein complex oligomerization"/>
    <property type="evidence" value="ECO:0007669"/>
    <property type="project" value="InterPro"/>
</dbReference>
<dbReference type="GO" id="GO:0001671">
    <property type="term" value="F:ATPase activator activity"/>
    <property type="evidence" value="ECO:0007669"/>
    <property type="project" value="InterPro"/>
</dbReference>
<evidence type="ECO:0000256" key="1">
    <source>
        <dbReference type="ARBA" id="ARBA00010476"/>
    </source>
</evidence>
<evidence type="ECO:0000259" key="3">
    <source>
        <dbReference type="PROSITE" id="PS50076"/>
    </source>
</evidence>
<reference evidence="4" key="1">
    <citation type="submission" date="2015-11" db="EMBL/GenBank/DDBJ databases">
        <title>De novo transcriptome assembly of four potential Pierce s Disease insect vectors from Arizona vineyards.</title>
        <authorList>
            <person name="Tassone E.E."/>
        </authorList>
    </citation>
    <scope>NUCLEOTIDE SEQUENCE</scope>
</reference>
<keyword evidence="2" id="KW-0143">Chaperone</keyword>
<sequence length="289" mass="33275">MTMNVYRNIGLNVCCFRGTRVYINLKCLYLSSYQKYNSRVSVERNMFGRLRCSANLTFLTSSLKRLLSSVHSNKIALNIPPALLYSTVNNSLKVCWNCKNGVKSNLFFCESCGVLQPVNKHKDLFQIIGVNRSYRGDNAELRQKYRSLQALLHPDKFSSKHQREQELSEEFSSVVNKAYATLSDPLERGLYLLGLHGASIEEGTTDIDKMFLMEIMERNEEIENETDPQKLKEFYANNKDQFDALTSKVGEAFDSNNIEVAKKLLTNMKYYRSIETKIKEIKQKLNIPD</sequence>
<gene>
    <name evidence="5" type="ORF">g.13758</name>
    <name evidence="4" type="ORF">g.13759</name>
</gene>
<dbReference type="Pfam" id="PF00226">
    <property type="entry name" value="DnaJ"/>
    <property type="match status" value="1"/>
</dbReference>
<protein>
    <recommendedName>
        <fullName evidence="3">J domain-containing protein</fullName>
    </recommendedName>
</protein>
<dbReference type="InterPro" id="IPR009073">
    <property type="entry name" value="HscB_oligo_C"/>
</dbReference>
<name>A0A1B6KGD9_9HEMI</name>
<dbReference type="EMBL" id="GEBQ01029474">
    <property type="protein sequence ID" value="JAT10503.1"/>
    <property type="molecule type" value="Transcribed_RNA"/>
</dbReference>
<organism evidence="4">
    <name type="scientific">Graphocephala atropunctata</name>
    <dbReference type="NCBI Taxonomy" id="36148"/>
    <lineage>
        <taxon>Eukaryota</taxon>
        <taxon>Metazoa</taxon>
        <taxon>Ecdysozoa</taxon>
        <taxon>Arthropoda</taxon>
        <taxon>Hexapoda</taxon>
        <taxon>Insecta</taxon>
        <taxon>Pterygota</taxon>
        <taxon>Neoptera</taxon>
        <taxon>Paraneoptera</taxon>
        <taxon>Hemiptera</taxon>
        <taxon>Auchenorrhyncha</taxon>
        <taxon>Membracoidea</taxon>
        <taxon>Cicadellidae</taxon>
        <taxon>Cicadellinae</taxon>
        <taxon>Cicadellini</taxon>
        <taxon>Graphocephala</taxon>
    </lineage>
</organism>
<dbReference type="SMART" id="SM00271">
    <property type="entry name" value="DnaJ"/>
    <property type="match status" value="1"/>
</dbReference>
<dbReference type="GO" id="GO:0044571">
    <property type="term" value="P:[2Fe-2S] cluster assembly"/>
    <property type="evidence" value="ECO:0007669"/>
    <property type="project" value="InterPro"/>
</dbReference>
<comment type="similarity">
    <text evidence="1">Belongs to the HscB family.</text>
</comment>
<dbReference type="SUPFAM" id="SSF47144">
    <property type="entry name" value="HSC20 (HSCB), C-terminal oligomerisation domain"/>
    <property type="match status" value="1"/>
</dbReference>
<dbReference type="InterPro" id="IPR004640">
    <property type="entry name" value="HscB"/>
</dbReference>
<dbReference type="InterPro" id="IPR036386">
    <property type="entry name" value="HscB_C_sf"/>
</dbReference>
<dbReference type="Gene3D" id="1.20.1280.20">
    <property type="entry name" value="HscB, C-terminal domain"/>
    <property type="match status" value="1"/>
</dbReference>
<dbReference type="NCBIfam" id="TIGR00714">
    <property type="entry name" value="hscB"/>
    <property type="match status" value="1"/>
</dbReference>
<dbReference type="GO" id="GO:0005739">
    <property type="term" value="C:mitochondrion"/>
    <property type="evidence" value="ECO:0007669"/>
    <property type="project" value="TreeGrafter"/>
</dbReference>
<dbReference type="CDD" id="cd06257">
    <property type="entry name" value="DnaJ"/>
    <property type="match status" value="1"/>
</dbReference>
<proteinExistence type="inferred from homology"/>
<dbReference type="SUPFAM" id="SSF46565">
    <property type="entry name" value="Chaperone J-domain"/>
    <property type="match status" value="1"/>
</dbReference>
<dbReference type="PANTHER" id="PTHR14021">
    <property type="entry name" value="IRON-SULFUR CLUSTER CO-CHAPERONE PROTEIN HSCB"/>
    <property type="match status" value="1"/>
</dbReference>
<evidence type="ECO:0000313" key="4">
    <source>
        <dbReference type="EMBL" id="JAT10503.1"/>
    </source>
</evidence>
<dbReference type="PANTHER" id="PTHR14021:SF15">
    <property type="entry name" value="IRON-SULFUR CLUSTER CO-CHAPERONE PROTEIN HSCB"/>
    <property type="match status" value="1"/>
</dbReference>
<accession>A0A1B6KGD9</accession>
<dbReference type="GO" id="GO:0051087">
    <property type="term" value="F:protein-folding chaperone binding"/>
    <property type="evidence" value="ECO:0007669"/>
    <property type="project" value="InterPro"/>
</dbReference>
<dbReference type="Pfam" id="PF07743">
    <property type="entry name" value="HSCB_C"/>
    <property type="match status" value="1"/>
</dbReference>
<dbReference type="InterPro" id="IPR001623">
    <property type="entry name" value="DnaJ_domain"/>
</dbReference>
<evidence type="ECO:0000313" key="5">
    <source>
        <dbReference type="EMBL" id="JAT17401.1"/>
    </source>
</evidence>
<dbReference type="AlphaFoldDB" id="A0A1B6KGD9"/>
<dbReference type="PROSITE" id="PS50076">
    <property type="entry name" value="DNAJ_2"/>
    <property type="match status" value="1"/>
</dbReference>
<dbReference type="EMBL" id="GEBQ01022576">
    <property type="protein sequence ID" value="JAT17401.1"/>
    <property type="molecule type" value="Transcribed_RNA"/>
</dbReference>
<dbReference type="InterPro" id="IPR036869">
    <property type="entry name" value="J_dom_sf"/>
</dbReference>
<evidence type="ECO:0000256" key="2">
    <source>
        <dbReference type="ARBA" id="ARBA00023186"/>
    </source>
</evidence>
<dbReference type="Gene3D" id="1.10.287.110">
    <property type="entry name" value="DnaJ domain"/>
    <property type="match status" value="1"/>
</dbReference>
<feature type="domain" description="J" evidence="3">
    <location>
        <begin position="123"/>
        <end position="195"/>
    </location>
</feature>